<evidence type="ECO:0000256" key="1">
    <source>
        <dbReference type="SAM" id="SignalP"/>
    </source>
</evidence>
<keyword evidence="3" id="KW-1185">Reference proteome</keyword>
<evidence type="ECO:0000313" key="2">
    <source>
        <dbReference type="EMBL" id="MCI0128720.1"/>
    </source>
</evidence>
<dbReference type="Proteomes" id="UP001156140">
    <property type="component" value="Unassembled WGS sequence"/>
</dbReference>
<feature type="signal peptide" evidence="1">
    <location>
        <begin position="1"/>
        <end position="23"/>
    </location>
</feature>
<dbReference type="RefSeq" id="WP_281736807.1">
    <property type="nucleotide sequence ID" value="NZ_JAKETQ010000002.1"/>
</dbReference>
<dbReference type="EMBL" id="JALAZD010000002">
    <property type="protein sequence ID" value="MCI0128720.1"/>
    <property type="molecule type" value="Genomic_DNA"/>
</dbReference>
<dbReference type="AlphaFoldDB" id="A0AA41QQA6"/>
<feature type="chain" id="PRO_5041227657" evidence="1">
    <location>
        <begin position="24"/>
        <end position="168"/>
    </location>
</feature>
<comment type="caution">
    <text evidence="2">The sequence shown here is derived from an EMBL/GenBank/DDBJ whole genome shotgun (WGS) entry which is preliminary data.</text>
</comment>
<gene>
    <name evidence="2" type="ORF">ML536_17955</name>
</gene>
<reference evidence="2" key="1">
    <citation type="submission" date="2022-03" db="EMBL/GenBank/DDBJ databases">
        <title>The complete genome sequence of a Methyloterrigena soli.</title>
        <authorList>
            <person name="Zi Z."/>
        </authorList>
    </citation>
    <scope>NUCLEOTIDE SEQUENCE</scope>
    <source>
        <strain evidence="2">M48</strain>
    </source>
</reference>
<organism evidence="2 3">
    <name type="scientific">Paradevosia shaoguanensis</name>
    <dbReference type="NCBI Taxonomy" id="1335043"/>
    <lineage>
        <taxon>Bacteria</taxon>
        <taxon>Pseudomonadati</taxon>
        <taxon>Pseudomonadota</taxon>
        <taxon>Alphaproteobacteria</taxon>
        <taxon>Hyphomicrobiales</taxon>
        <taxon>Devosiaceae</taxon>
        <taxon>Paradevosia</taxon>
    </lineage>
</organism>
<sequence length="168" mass="18306">MRNSILGTVALSLALIATSPAEAAWIYQSKEDAFSDEVLHMVVGVTPPYSAGFRCTDSEDLELLYMTPEHANEETIKTLNALEPSLLVRVDRGEISKIPVTIETTNDGEFSVVTGNDLIYDVAKSIATADRRVSFAIDVMGTRMHTHEMDVRGSTKALKSLIDACGIE</sequence>
<accession>A0AA41QQA6</accession>
<proteinExistence type="predicted"/>
<protein>
    <submittedName>
        <fullName evidence="2">Uncharacterized protein</fullName>
    </submittedName>
</protein>
<name>A0AA41QQA6_9HYPH</name>
<keyword evidence="1" id="KW-0732">Signal</keyword>
<evidence type="ECO:0000313" key="3">
    <source>
        <dbReference type="Proteomes" id="UP001156140"/>
    </source>
</evidence>